<dbReference type="AlphaFoldDB" id="A0AAW9LJF1"/>
<gene>
    <name evidence="2" type="ORF">PZT46_02830</name>
</gene>
<evidence type="ECO:0008006" key="4">
    <source>
        <dbReference type="Google" id="ProtNLM"/>
    </source>
</evidence>
<name>A0AAW9LJF1_KLEAE</name>
<evidence type="ECO:0000313" key="3">
    <source>
        <dbReference type="Proteomes" id="UP001303386"/>
    </source>
</evidence>
<dbReference type="RefSeq" id="WP_045366031.1">
    <property type="nucleotide sequence ID" value="NZ_CP023963.1"/>
</dbReference>
<keyword evidence="1" id="KW-0812">Transmembrane</keyword>
<protein>
    <recommendedName>
        <fullName evidence="4">DUF3592 domain-containing protein</fullName>
    </recommendedName>
</protein>
<feature type="transmembrane region" description="Helical" evidence="1">
    <location>
        <begin position="12"/>
        <end position="32"/>
    </location>
</feature>
<keyword evidence="1" id="KW-0472">Membrane</keyword>
<proteinExistence type="predicted"/>
<accession>A0AAW9LJF1</accession>
<keyword evidence="1" id="KW-1133">Transmembrane helix</keyword>
<organism evidence="2 3">
    <name type="scientific">Klebsiella aerogenes</name>
    <name type="common">Enterobacter aerogenes</name>
    <dbReference type="NCBI Taxonomy" id="548"/>
    <lineage>
        <taxon>Bacteria</taxon>
        <taxon>Pseudomonadati</taxon>
        <taxon>Pseudomonadota</taxon>
        <taxon>Gammaproteobacteria</taxon>
        <taxon>Enterobacterales</taxon>
        <taxon>Enterobacteriaceae</taxon>
        <taxon>Klebsiella/Raoultella group</taxon>
        <taxon>Klebsiella</taxon>
    </lineage>
</organism>
<evidence type="ECO:0000256" key="1">
    <source>
        <dbReference type="SAM" id="Phobius"/>
    </source>
</evidence>
<comment type="caution">
    <text evidence="2">The sequence shown here is derived from an EMBL/GenBank/DDBJ whole genome shotgun (WGS) entry which is preliminary data.</text>
</comment>
<sequence length="123" mass="14173">MNFLSYIMPKLAWIIPLVVLVFVIYVLIQNLLSSNQDKKTKANGVDIDAMIVEVKYDRDQRINNHLSAILTIKFDYNGENVVGSRGMIFPTSCKEDVISGKVIRVRVNKDKPDNFYFIDFRNV</sequence>
<evidence type="ECO:0000313" key="2">
    <source>
        <dbReference type="EMBL" id="MEA8798196.1"/>
    </source>
</evidence>
<dbReference type="Proteomes" id="UP001303386">
    <property type="component" value="Unassembled WGS sequence"/>
</dbReference>
<dbReference type="EMBL" id="JARELW010000001">
    <property type="protein sequence ID" value="MEA8798196.1"/>
    <property type="molecule type" value="Genomic_DNA"/>
</dbReference>
<reference evidence="2" key="1">
    <citation type="journal article" date="2023" name="J. Hosp. Infect.">
        <title>Cross-contamination of carbapenem-resistant Gram-negative bacteria between patients and hospital environment in the first year of a newly built surgical ward.</title>
        <authorList>
            <person name="Boutin S."/>
            <person name="Scherrer M."/>
            <person name="Spath I."/>
            <person name="Kocer K."/>
            <person name="Heeg K."/>
            <person name="Nurjadi D."/>
        </authorList>
    </citation>
    <scope>NUCLEOTIDE SEQUENCE</scope>
    <source>
        <strain evidence="2">KE10384</strain>
    </source>
</reference>